<dbReference type="Proteomes" id="UP001062846">
    <property type="component" value="Chromosome 8"/>
</dbReference>
<protein>
    <submittedName>
        <fullName evidence="1">Uncharacterized protein</fullName>
    </submittedName>
</protein>
<proteinExistence type="predicted"/>
<name>A0ACC0MQ31_RHOML</name>
<evidence type="ECO:0000313" key="1">
    <source>
        <dbReference type="EMBL" id="KAI8542413.1"/>
    </source>
</evidence>
<evidence type="ECO:0000313" key="2">
    <source>
        <dbReference type="Proteomes" id="UP001062846"/>
    </source>
</evidence>
<accession>A0ACC0MQ31</accession>
<organism evidence="1 2">
    <name type="scientific">Rhododendron molle</name>
    <name type="common">Chinese azalea</name>
    <name type="synonym">Azalea mollis</name>
    <dbReference type="NCBI Taxonomy" id="49168"/>
    <lineage>
        <taxon>Eukaryota</taxon>
        <taxon>Viridiplantae</taxon>
        <taxon>Streptophyta</taxon>
        <taxon>Embryophyta</taxon>
        <taxon>Tracheophyta</taxon>
        <taxon>Spermatophyta</taxon>
        <taxon>Magnoliopsida</taxon>
        <taxon>eudicotyledons</taxon>
        <taxon>Gunneridae</taxon>
        <taxon>Pentapetalae</taxon>
        <taxon>asterids</taxon>
        <taxon>Ericales</taxon>
        <taxon>Ericaceae</taxon>
        <taxon>Ericoideae</taxon>
        <taxon>Rhodoreae</taxon>
        <taxon>Rhododendron</taxon>
    </lineage>
</organism>
<reference evidence="1" key="1">
    <citation type="submission" date="2022-02" db="EMBL/GenBank/DDBJ databases">
        <title>Plant Genome Project.</title>
        <authorList>
            <person name="Zhang R.-G."/>
        </authorList>
    </citation>
    <scope>NUCLEOTIDE SEQUENCE</scope>
    <source>
        <strain evidence="1">AT1</strain>
    </source>
</reference>
<dbReference type="EMBL" id="CM046395">
    <property type="protein sequence ID" value="KAI8542413.1"/>
    <property type="molecule type" value="Genomic_DNA"/>
</dbReference>
<keyword evidence="2" id="KW-1185">Reference proteome</keyword>
<comment type="caution">
    <text evidence="1">The sequence shown here is derived from an EMBL/GenBank/DDBJ whole genome shotgun (WGS) entry which is preliminary data.</text>
</comment>
<sequence>MVYDIQLPSLLHTPCIHFSADCSSLSLSLSPKDFKLDMEPGDMALENEMKNEAPVESPTSVLEDEYLIYIALHLNMKDVSKEEIGVKLEEEILLDAKNGDSSLVSRAMADEEEKLQESRVKEEGENHPTEAPRLNDTQFTKLDELLTQTQLYSKFLLEKMDAITVNGVEEDDDTVKGKKGGRGSKRKAATNFNNRYVLVMNPTDEYPFIRSM</sequence>
<gene>
    <name evidence="1" type="ORF">RHMOL_Rhmol08G0137000</name>
</gene>